<evidence type="ECO:0000259" key="4">
    <source>
        <dbReference type="PROSITE" id="PS51000"/>
    </source>
</evidence>
<dbReference type="GO" id="GO:0003677">
    <property type="term" value="F:DNA binding"/>
    <property type="evidence" value="ECO:0007669"/>
    <property type="project" value="UniProtKB-KW"/>
</dbReference>
<dbReference type="Proteomes" id="UP000233597">
    <property type="component" value="Unassembled WGS sequence"/>
</dbReference>
<dbReference type="SMART" id="SM01134">
    <property type="entry name" value="DeoRC"/>
    <property type="match status" value="1"/>
</dbReference>
<dbReference type="Pfam" id="PF08220">
    <property type="entry name" value="HTH_DeoR"/>
    <property type="match status" value="1"/>
</dbReference>
<dbReference type="GO" id="GO:0003700">
    <property type="term" value="F:DNA-binding transcription factor activity"/>
    <property type="evidence" value="ECO:0007669"/>
    <property type="project" value="InterPro"/>
</dbReference>
<dbReference type="InterPro" id="IPR036390">
    <property type="entry name" value="WH_DNA-bd_sf"/>
</dbReference>
<dbReference type="InterPro" id="IPR037171">
    <property type="entry name" value="NagB/RpiA_transferase-like"/>
</dbReference>
<feature type="domain" description="HTH deoR-type" evidence="4">
    <location>
        <begin position="4"/>
        <end position="59"/>
    </location>
</feature>
<protein>
    <submittedName>
        <fullName evidence="5">DeoR family transcriptional regulator</fullName>
    </submittedName>
</protein>
<proteinExistence type="predicted"/>
<dbReference type="PROSITE" id="PS51000">
    <property type="entry name" value="HTH_DEOR_2"/>
    <property type="match status" value="1"/>
</dbReference>
<comment type="caution">
    <text evidence="5">The sequence shown here is derived from an EMBL/GenBank/DDBJ whole genome shotgun (WGS) entry which is preliminary data.</text>
</comment>
<dbReference type="PANTHER" id="PTHR30363">
    <property type="entry name" value="HTH-TYPE TRANSCRIPTIONAL REGULATOR SRLR-RELATED"/>
    <property type="match status" value="1"/>
</dbReference>
<dbReference type="AlphaFoldDB" id="A0A2N3KJN0"/>
<dbReference type="SUPFAM" id="SSF100950">
    <property type="entry name" value="NagB/RpiA/CoA transferase-like"/>
    <property type="match status" value="1"/>
</dbReference>
<organism evidence="5 6">
    <name type="scientific">Thalassospira marina</name>
    <dbReference type="NCBI Taxonomy" id="2048283"/>
    <lineage>
        <taxon>Bacteria</taxon>
        <taxon>Pseudomonadati</taxon>
        <taxon>Pseudomonadota</taxon>
        <taxon>Alphaproteobacteria</taxon>
        <taxon>Rhodospirillales</taxon>
        <taxon>Thalassospiraceae</taxon>
        <taxon>Thalassospira</taxon>
    </lineage>
</organism>
<dbReference type="InterPro" id="IPR014036">
    <property type="entry name" value="DeoR-like_C"/>
</dbReference>
<dbReference type="InterPro" id="IPR050313">
    <property type="entry name" value="Carb_Metab_HTH_regulators"/>
</dbReference>
<gene>
    <name evidence="5" type="ORF">COO20_19770</name>
</gene>
<dbReference type="RefSeq" id="WP_101269725.1">
    <property type="nucleotide sequence ID" value="NZ_NWTK01000015.1"/>
</dbReference>
<evidence type="ECO:0000256" key="2">
    <source>
        <dbReference type="ARBA" id="ARBA00023125"/>
    </source>
</evidence>
<reference evidence="5 6" key="1">
    <citation type="submission" date="2017-09" db="EMBL/GenBank/DDBJ databases">
        <title>Biodiversity and function of Thalassospira species in the particle-attached aromatic-hydrocarbon-degrading consortia from the surface seawater of the South China Sea.</title>
        <authorList>
            <person name="Dong C."/>
            <person name="Liu R."/>
            <person name="Shao Z."/>
        </authorList>
    </citation>
    <scope>NUCLEOTIDE SEQUENCE [LARGE SCALE GENOMIC DNA]</scope>
    <source>
        <strain evidence="5 6">CSC1P2</strain>
    </source>
</reference>
<evidence type="ECO:0000313" key="6">
    <source>
        <dbReference type="Proteomes" id="UP000233597"/>
    </source>
</evidence>
<dbReference type="PRINTS" id="PR00037">
    <property type="entry name" value="HTHLACR"/>
</dbReference>
<evidence type="ECO:0000256" key="1">
    <source>
        <dbReference type="ARBA" id="ARBA00023015"/>
    </source>
</evidence>
<dbReference type="SMART" id="SM00420">
    <property type="entry name" value="HTH_DEOR"/>
    <property type="match status" value="1"/>
</dbReference>
<dbReference type="SUPFAM" id="SSF46785">
    <property type="entry name" value="Winged helix' DNA-binding domain"/>
    <property type="match status" value="1"/>
</dbReference>
<dbReference type="OrthoDB" id="9814815at2"/>
<dbReference type="Pfam" id="PF00455">
    <property type="entry name" value="DeoRC"/>
    <property type="match status" value="1"/>
</dbReference>
<dbReference type="EMBL" id="NWTK01000015">
    <property type="protein sequence ID" value="PKR50683.1"/>
    <property type="molecule type" value="Genomic_DNA"/>
</dbReference>
<evidence type="ECO:0000256" key="3">
    <source>
        <dbReference type="ARBA" id="ARBA00023163"/>
    </source>
</evidence>
<name>A0A2N3KJN0_9PROT</name>
<sequence>MSSVDNRHREISSLLKRYGTVHIHDLADRLHTSLDTVRRDLRQMEQQGDLRRIHGGAILPALGEGSYQERSQEIRPERTTIARYVAQNLIPDDAIVFFDSGITVLEVVRNLKPSFHGTAIVVNPAAAVILAEHPNADIIMIGGKILKKDMVVSGAGTMDEIRHYHADICILGTCAIHPDLGVSTQHIEERTSKAAMIAQSSEVIAIATADKLETRMPFKVCDANAVDTLVTGRKLSESYLSNYRDQGIEVVLI</sequence>
<dbReference type="PROSITE" id="PS00894">
    <property type="entry name" value="HTH_DEOR_1"/>
    <property type="match status" value="1"/>
</dbReference>
<dbReference type="InterPro" id="IPR018356">
    <property type="entry name" value="Tscrpt_reg_HTH_DeoR_CS"/>
</dbReference>
<accession>A0A2N3KJN0</accession>
<evidence type="ECO:0000313" key="5">
    <source>
        <dbReference type="EMBL" id="PKR50683.1"/>
    </source>
</evidence>
<dbReference type="InterPro" id="IPR001034">
    <property type="entry name" value="DeoR_HTH"/>
</dbReference>
<keyword evidence="3" id="KW-0804">Transcription</keyword>
<dbReference type="PANTHER" id="PTHR30363:SF44">
    <property type="entry name" value="AGA OPERON TRANSCRIPTIONAL REPRESSOR-RELATED"/>
    <property type="match status" value="1"/>
</dbReference>
<keyword evidence="2" id="KW-0238">DNA-binding</keyword>
<keyword evidence="1" id="KW-0805">Transcription regulation</keyword>